<dbReference type="Gene3D" id="3.40.50.150">
    <property type="entry name" value="Vaccinia Virus protein VP39"/>
    <property type="match status" value="1"/>
</dbReference>
<dbReference type="PANTHER" id="PTHR43861">
    <property type="entry name" value="TRANS-ACONITATE 2-METHYLTRANSFERASE-RELATED"/>
    <property type="match status" value="1"/>
</dbReference>
<dbReference type="CDD" id="cd02440">
    <property type="entry name" value="AdoMet_MTases"/>
    <property type="match status" value="1"/>
</dbReference>
<dbReference type="AlphaFoldDB" id="A0A4Y9K1Z6"/>
<proteinExistence type="predicted"/>
<accession>A0A4Y9K1Z6</accession>
<dbReference type="EMBL" id="SPPA01000007">
    <property type="protein sequence ID" value="TFV11159.1"/>
    <property type="molecule type" value="Genomic_DNA"/>
</dbReference>
<comment type="caution">
    <text evidence="4">The sequence shown here is derived from an EMBL/GenBank/DDBJ whole genome shotgun (WGS) entry which is preliminary data.</text>
</comment>
<dbReference type="GO" id="GO:0008168">
    <property type="term" value="F:methyltransferase activity"/>
    <property type="evidence" value="ECO:0007669"/>
    <property type="project" value="UniProtKB-KW"/>
</dbReference>
<dbReference type="GO" id="GO:0032259">
    <property type="term" value="P:methylation"/>
    <property type="evidence" value="ECO:0007669"/>
    <property type="project" value="UniProtKB-KW"/>
</dbReference>
<evidence type="ECO:0000259" key="3">
    <source>
        <dbReference type="Pfam" id="PF13649"/>
    </source>
</evidence>
<reference evidence="4 5" key="1">
    <citation type="submission" date="2019-03" db="EMBL/GenBank/DDBJ databases">
        <title>Diversity of the mouse oral microbiome.</title>
        <authorList>
            <person name="Joseph S."/>
            <person name="Aduse-Opoku J."/>
            <person name="Curtis M."/>
            <person name="Wade W."/>
            <person name="Hashim A."/>
        </authorList>
    </citation>
    <scope>NUCLEOTIDE SEQUENCE [LARGE SCALE GENOMIC DNA]</scope>
    <source>
        <strain evidence="4 5">WT12</strain>
    </source>
</reference>
<dbReference type="RefSeq" id="WP_135055357.1">
    <property type="nucleotide sequence ID" value="NZ_JADGLC010000007.1"/>
</dbReference>
<dbReference type="InterPro" id="IPR029063">
    <property type="entry name" value="SAM-dependent_MTases_sf"/>
</dbReference>
<dbReference type="InterPro" id="IPR041698">
    <property type="entry name" value="Methyltransf_25"/>
</dbReference>
<feature type="domain" description="Methyltransferase" evidence="3">
    <location>
        <begin position="46"/>
        <end position="143"/>
    </location>
</feature>
<gene>
    <name evidence="4" type="ORF">E4T80_04475</name>
</gene>
<protein>
    <submittedName>
        <fullName evidence="4">Class I SAM-dependent methyltransferase</fullName>
    </submittedName>
</protein>
<organism evidence="4 5">
    <name type="scientific">Muribacter muris</name>
    <dbReference type="NCBI Taxonomy" id="67855"/>
    <lineage>
        <taxon>Bacteria</taxon>
        <taxon>Pseudomonadati</taxon>
        <taxon>Pseudomonadota</taxon>
        <taxon>Gammaproteobacteria</taxon>
        <taxon>Pasteurellales</taxon>
        <taxon>Pasteurellaceae</taxon>
        <taxon>Muribacter</taxon>
    </lineage>
</organism>
<keyword evidence="2 4" id="KW-0808">Transferase</keyword>
<dbReference type="Proteomes" id="UP000297396">
    <property type="component" value="Unassembled WGS sequence"/>
</dbReference>
<evidence type="ECO:0000313" key="4">
    <source>
        <dbReference type="EMBL" id="TFV11159.1"/>
    </source>
</evidence>
<dbReference type="PANTHER" id="PTHR43861:SF1">
    <property type="entry name" value="TRANS-ACONITATE 2-METHYLTRANSFERASE"/>
    <property type="match status" value="1"/>
</dbReference>
<dbReference type="Pfam" id="PF13649">
    <property type="entry name" value="Methyltransf_25"/>
    <property type="match status" value="1"/>
</dbReference>
<evidence type="ECO:0000256" key="2">
    <source>
        <dbReference type="ARBA" id="ARBA00022679"/>
    </source>
</evidence>
<sequence>MKQSIYDSPLFFERYLKLRENPISLNEVVEKPTMFSLLPELRGKRVLDLGCGAGGHLLHYWQCGAVQLVGLDLSSAMLMQAQQDLAKNGVDQTACRFYCLPMERLAEIEETDFDLITSSFAFHYVEDFSALLRHIHAKLKPKGELIFSQEHPIVTAHRMGDRWEKDAHKQQTAYRLNHYREEGLRERNWFRQSFQTYHRTMATILNQLIQAGFRIVQVEEPMLADQPNWHAEFKDLCHRPPLLFIKSVKN</sequence>
<name>A0A4Y9K1Z6_9PAST</name>
<evidence type="ECO:0000256" key="1">
    <source>
        <dbReference type="ARBA" id="ARBA00022603"/>
    </source>
</evidence>
<keyword evidence="1 4" id="KW-0489">Methyltransferase</keyword>
<dbReference type="SUPFAM" id="SSF53335">
    <property type="entry name" value="S-adenosyl-L-methionine-dependent methyltransferases"/>
    <property type="match status" value="1"/>
</dbReference>
<dbReference type="OrthoDB" id="9791837at2"/>
<evidence type="ECO:0000313" key="5">
    <source>
        <dbReference type="Proteomes" id="UP000297396"/>
    </source>
</evidence>